<organism evidence="11 12">
    <name type="scientific">Rhododendron griersonianum</name>
    <dbReference type="NCBI Taxonomy" id="479676"/>
    <lineage>
        <taxon>Eukaryota</taxon>
        <taxon>Viridiplantae</taxon>
        <taxon>Streptophyta</taxon>
        <taxon>Embryophyta</taxon>
        <taxon>Tracheophyta</taxon>
        <taxon>Spermatophyta</taxon>
        <taxon>Magnoliopsida</taxon>
        <taxon>eudicotyledons</taxon>
        <taxon>Gunneridae</taxon>
        <taxon>Pentapetalae</taxon>
        <taxon>asterids</taxon>
        <taxon>Ericales</taxon>
        <taxon>Ericaceae</taxon>
        <taxon>Ericoideae</taxon>
        <taxon>Rhodoreae</taxon>
        <taxon>Rhododendron</taxon>
    </lineage>
</organism>
<dbReference type="Gene3D" id="3.30.40.10">
    <property type="entry name" value="Zinc/RING finger domain, C3HC4 (zinc finger)"/>
    <property type="match status" value="1"/>
</dbReference>
<dbReference type="InterPro" id="IPR013083">
    <property type="entry name" value="Znf_RING/FYVE/PHD"/>
</dbReference>
<keyword evidence="5 6" id="KW-0862">Zinc</keyword>
<dbReference type="EMBL" id="JACTNZ010000010">
    <property type="protein sequence ID" value="KAG5528105.1"/>
    <property type="molecule type" value="Genomic_DNA"/>
</dbReference>
<keyword evidence="3 6" id="KW-0863">Zinc-finger</keyword>
<evidence type="ECO:0000256" key="4">
    <source>
        <dbReference type="ARBA" id="ARBA00022786"/>
    </source>
</evidence>
<dbReference type="SUPFAM" id="SSF49599">
    <property type="entry name" value="TRAF domain-like"/>
    <property type="match status" value="1"/>
</dbReference>
<feature type="repeat" description="ARM" evidence="7">
    <location>
        <begin position="705"/>
        <end position="747"/>
    </location>
</feature>
<feature type="repeat" description="ARM" evidence="7">
    <location>
        <begin position="622"/>
        <end position="664"/>
    </location>
</feature>
<evidence type="ECO:0000256" key="8">
    <source>
        <dbReference type="SAM" id="MobiDB-lite"/>
    </source>
</evidence>
<evidence type="ECO:0000256" key="2">
    <source>
        <dbReference type="ARBA" id="ARBA00022737"/>
    </source>
</evidence>
<evidence type="ECO:0000313" key="11">
    <source>
        <dbReference type="EMBL" id="KAG5528105.1"/>
    </source>
</evidence>
<keyword evidence="1 6" id="KW-0479">Metal-binding</keyword>
<keyword evidence="9" id="KW-0732">Signal</keyword>
<reference evidence="11" key="1">
    <citation type="submission" date="2020-08" db="EMBL/GenBank/DDBJ databases">
        <title>Plant Genome Project.</title>
        <authorList>
            <person name="Zhang R.-G."/>
        </authorList>
    </citation>
    <scope>NUCLEOTIDE SEQUENCE</scope>
    <source>
        <strain evidence="11">WSP0</strain>
        <tissue evidence="11">Leaf</tissue>
    </source>
</reference>
<gene>
    <name evidence="11" type="ORF">RHGRI_028891</name>
</gene>
<accession>A0AAV6IN18</accession>
<evidence type="ECO:0000256" key="7">
    <source>
        <dbReference type="PROSITE-ProRule" id="PRU00259"/>
    </source>
</evidence>
<feature type="region of interest" description="Disordered" evidence="8">
    <location>
        <begin position="377"/>
        <end position="554"/>
    </location>
</feature>
<feature type="signal peptide" evidence="9">
    <location>
        <begin position="1"/>
        <end position="28"/>
    </location>
</feature>
<evidence type="ECO:0000256" key="6">
    <source>
        <dbReference type="PROSITE-ProRule" id="PRU00207"/>
    </source>
</evidence>
<keyword evidence="12" id="KW-1185">Reference proteome</keyword>
<keyword evidence="2" id="KW-0677">Repeat</keyword>
<dbReference type="AlphaFoldDB" id="A0AAV6IN18"/>
<dbReference type="InterPro" id="IPR001293">
    <property type="entry name" value="Znf_TRAF"/>
</dbReference>
<proteinExistence type="predicted"/>
<feature type="chain" id="PRO_5043775637" description="TRAF-type domain-containing protein" evidence="9">
    <location>
        <begin position="29"/>
        <end position="938"/>
    </location>
</feature>
<evidence type="ECO:0000256" key="5">
    <source>
        <dbReference type="ARBA" id="ARBA00022833"/>
    </source>
</evidence>
<sequence length="938" mass="104901">MVTIRWSSLSKARINALWLKFLCNCLEAMNLPANGVEVKPETFEQEKEAGPLLHCDLFDTEIVHKIAQAFLPGLASACVDNTTGGLFKSPASVAVDIRKEMVEYLTQRSETFVAESVILEGGPEAQVSVHPYDIISDFVDDFASSKRNFFSRVSGWVLSERREDRIDDFVQEMELNGFWFMERREGIAQNLLKNVDFKNTFHCDMKFNCAEELAEHSPQCNFRTMNCTNEGCNARFCASHLVDHESICPFKILPCEQQCPDRIMRREMDKHCITVCPMKLVNCPFYPVGCQSTIPLATIEQHRLENLHAHVLYILQVIHKDVPLENLKKRVDQLKEADSPGRLSEARDVRLLTFAIKDLEAEIGPIKVDNNIKIFEEHPESPNKNEDCTELVTNKEEGVDSSTREEEHKDSPNKNEELTELVTNKEETGEEEPKESPNNEERKELVTNKEESKNSSTREEGKESPKKKEECTKLPSEEEKSEESPSKKEVHFELSTREEKWNDPSIKGEESSESAIKKEERTKSPTKMEEHGESPAKKEVHAEDSSNLPAHGTKEYNSLDRHLDMEVVAPNSDADDTPRRISAVRDTLQLIQSDDPSSKIEAAREIRRLTKTSHRFRRQFSAAVAPLVDMLRCDSVEASEAALLALLNLAVKDETNKTCIVNAGALEPIISFLQSECPNLREHATASLLTLSASSINKPIIAASGAIPFLVEILRHGTLEAKADAVLALYNLSTHSDNLPLVLDAAPIPPLVDLLKTCKKSSKTAEKCTALIESLVGFDEGRTALTSEEGGVLAVVEILESGSLQSREHAVGTLLTMCQIDRCKYRDPILREGVIPGLLELTVQGTSKSQLKAQTLLRLLRESPYPRSELQPETLENIVCDLISQIEGEDQSGKAKKMLAEMVQVSMEQSLRHLQQRALVCTPADLPIPSCASEVSSK</sequence>
<dbReference type="SUPFAM" id="SSF48371">
    <property type="entry name" value="ARM repeat"/>
    <property type="match status" value="1"/>
</dbReference>
<dbReference type="Gene3D" id="1.25.10.10">
    <property type="entry name" value="Leucine-rich Repeat Variant"/>
    <property type="match status" value="1"/>
</dbReference>
<dbReference type="FunFam" id="1.25.10.10:FF:000300">
    <property type="entry name" value="U-box domain-containing protein 4"/>
    <property type="match status" value="1"/>
</dbReference>
<feature type="repeat" description="ARM" evidence="7">
    <location>
        <begin position="664"/>
        <end position="706"/>
    </location>
</feature>
<dbReference type="SMART" id="SM00185">
    <property type="entry name" value="ARM"/>
    <property type="match status" value="5"/>
</dbReference>
<protein>
    <recommendedName>
        <fullName evidence="10">TRAF-type domain-containing protein</fullName>
    </recommendedName>
</protein>
<dbReference type="Pfam" id="PF25598">
    <property type="entry name" value="ARM_PUB"/>
    <property type="match status" value="1"/>
</dbReference>
<feature type="zinc finger region" description="TRAF-type" evidence="6">
    <location>
        <begin position="244"/>
        <end position="300"/>
    </location>
</feature>
<dbReference type="PANTHER" id="PTHR23315">
    <property type="entry name" value="U BOX DOMAIN-CONTAINING"/>
    <property type="match status" value="1"/>
</dbReference>
<evidence type="ECO:0000313" key="12">
    <source>
        <dbReference type="Proteomes" id="UP000823749"/>
    </source>
</evidence>
<dbReference type="PROSITE" id="PS50145">
    <property type="entry name" value="ZF_TRAF"/>
    <property type="match status" value="1"/>
</dbReference>
<dbReference type="GO" id="GO:0008270">
    <property type="term" value="F:zinc ion binding"/>
    <property type="evidence" value="ECO:0007669"/>
    <property type="project" value="UniProtKB-KW"/>
</dbReference>
<dbReference type="InterPro" id="IPR058678">
    <property type="entry name" value="ARM_PUB"/>
</dbReference>
<dbReference type="PANTHER" id="PTHR23315:SF65">
    <property type="entry name" value="ARM REPEAT SUPERFAMILY PROTEIN"/>
    <property type="match status" value="1"/>
</dbReference>
<keyword evidence="4" id="KW-0833">Ubl conjugation pathway</keyword>
<feature type="compositionally biased region" description="Basic and acidic residues" evidence="8">
    <location>
        <begin position="434"/>
        <end position="544"/>
    </location>
</feature>
<dbReference type="InterPro" id="IPR011989">
    <property type="entry name" value="ARM-like"/>
</dbReference>
<evidence type="ECO:0000256" key="9">
    <source>
        <dbReference type="SAM" id="SignalP"/>
    </source>
</evidence>
<evidence type="ECO:0000259" key="10">
    <source>
        <dbReference type="PROSITE" id="PS50145"/>
    </source>
</evidence>
<evidence type="ECO:0000256" key="1">
    <source>
        <dbReference type="ARBA" id="ARBA00022723"/>
    </source>
</evidence>
<dbReference type="Proteomes" id="UP000823749">
    <property type="component" value="Chromosome 10"/>
</dbReference>
<feature type="domain" description="TRAF-type" evidence="10">
    <location>
        <begin position="244"/>
        <end position="300"/>
    </location>
</feature>
<feature type="compositionally biased region" description="Basic and acidic residues" evidence="8">
    <location>
        <begin position="377"/>
        <end position="427"/>
    </location>
</feature>
<dbReference type="InterPro" id="IPR016024">
    <property type="entry name" value="ARM-type_fold"/>
</dbReference>
<comment type="caution">
    <text evidence="11">The sequence shown here is derived from an EMBL/GenBank/DDBJ whole genome shotgun (WGS) entry which is preliminary data.</text>
</comment>
<dbReference type="Pfam" id="PF02176">
    <property type="entry name" value="zf-TRAF"/>
    <property type="match status" value="1"/>
</dbReference>
<evidence type="ECO:0000256" key="3">
    <source>
        <dbReference type="ARBA" id="ARBA00022771"/>
    </source>
</evidence>
<name>A0AAV6IN18_9ERIC</name>
<dbReference type="InterPro" id="IPR000225">
    <property type="entry name" value="Armadillo"/>
</dbReference>
<dbReference type="PROSITE" id="PS50176">
    <property type="entry name" value="ARM_REPEAT"/>
    <property type="match status" value="3"/>
</dbReference>